<sequence length="105" mass="11667">MKSYIVHVLLSLLNIDADDNMARNTPCIASCWNGNFKILCSVWSEGMILGNKLQLISRRSHAMRWQCGDGGQSYNSSSKGNQDSMEGNGRTGIKKQQTVHYTEVA</sequence>
<dbReference type="Proteomes" id="UP001237642">
    <property type="component" value="Unassembled WGS sequence"/>
</dbReference>
<dbReference type="EMBL" id="JAUIZM010000009">
    <property type="protein sequence ID" value="KAK1364043.1"/>
    <property type="molecule type" value="Genomic_DNA"/>
</dbReference>
<feature type="compositionally biased region" description="Polar residues" evidence="1">
    <location>
        <begin position="72"/>
        <end position="85"/>
    </location>
</feature>
<evidence type="ECO:0008006" key="5">
    <source>
        <dbReference type="Google" id="ProtNLM"/>
    </source>
</evidence>
<evidence type="ECO:0000256" key="2">
    <source>
        <dbReference type="SAM" id="SignalP"/>
    </source>
</evidence>
<feature type="region of interest" description="Disordered" evidence="1">
    <location>
        <begin position="70"/>
        <end position="105"/>
    </location>
</feature>
<feature type="signal peptide" evidence="2">
    <location>
        <begin position="1"/>
        <end position="17"/>
    </location>
</feature>
<proteinExistence type="predicted"/>
<keyword evidence="2" id="KW-0732">Signal</keyword>
<organism evidence="3 4">
    <name type="scientific">Heracleum sosnowskyi</name>
    <dbReference type="NCBI Taxonomy" id="360622"/>
    <lineage>
        <taxon>Eukaryota</taxon>
        <taxon>Viridiplantae</taxon>
        <taxon>Streptophyta</taxon>
        <taxon>Embryophyta</taxon>
        <taxon>Tracheophyta</taxon>
        <taxon>Spermatophyta</taxon>
        <taxon>Magnoliopsida</taxon>
        <taxon>eudicotyledons</taxon>
        <taxon>Gunneridae</taxon>
        <taxon>Pentapetalae</taxon>
        <taxon>asterids</taxon>
        <taxon>campanulids</taxon>
        <taxon>Apiales</taxon>
        <taxon>Apiaceae</taxon>
        <taxon>Apioideae</taxon>
        <taxon>apioid superclade</taxon>
        <taxon>Tordylieae</taxon>
        <taxon>Tordyliinae</taxon>
        <taxon>Heracleum</taxon>
    </lineage>
</organism>
<feature type="compositionally biased region" description="Polar residues" evidence="1">
    <location>
        <begin position="94"/>
        <end position="105"/>
    </location>
</feature>
<comment type="caution">
    <text evidence="3">The sequence shown here is derived from an EMBL/GenBank/DDBJ whole genome shotgun (WGS) entry which is preliminary data.</text>
</comment>
<accession>A0AAD8HCJ2</accession>
<evidence type="ECO:0000313" key="3">
    <source>
        <dbReference type="EMBL" id="KAK1364043.1"/>
    </source>
</evidence>
<protein>
    <recommendedName>
        <fullName evidence="5">Secreted protein</fullName>
    </recommendedName>
</protein>
<name>A0AAD8HCJ2_9APIA</name>
<dbReference type="AlphaFoldDB" id="A0AAD8HCJ2"/>
<feature type="chain" id="PRO_5042234124" description="Secreted protein" evidence="2">
    <location>
        <begin position="18"/>
        <end position="105"/>
    </location>
</feature>
<keyword evidence="4" id="KW-1185">Reference proteome</keyword>
<evidence type="ECO:0000256" key="1">
    <source>
        <dbReference type="SAM" id="MobiDB-lite"/>
    </source>
</evidence>
<gene>
    <name evidence="3" type="ORF">POM88_039604</name>
</gene>
<reference evidence="3" key="1">
    <citation type="submission" date="2023-02" db="EMBL/GenBank/DDBJ databases">
        <title>Genome of toxic invasive species Heracleum sosnowskyi carries increased number of genes despite the absence of recent whole-genome duplications.</title>
        <authorList>
            <person name="Schelkunov M."/>
            <person name="Shtratnikova V."/>
            <person name="Makarenko M."/>
            <person name="Klepikova A."/>
            <person name="Omelchenko D."/>
            <person name="Novikova G."/>
            <person name="Obukhova E."/>
            <person name="Bogdanov V."/>
            <person name="Penin A."/>
            <person name="Logacheva M."/>
        </authorList>
    </citation>
    <scope>NUCLEOTIDE SEQUENCE</scope>
    <source>
        <strain evidence="3">Hsosn_3</strain>
        <tissue evidence="3">Leaf</tissue>
    </source>
</reference>
<reference evidence="3" key="2">
    <citation type="submission" date="2023-05" db="EMBL/GenBank/DDBJ databases">
        <authorList>
            <person name="Schelkunov M.I."/>
        </authorList>
    </citation>
    <scope>NUCLEOTIDE SEQUENCE</scope>
    <source>
        <strain evidence="3">Hsosn_3</strain>
        <tissue evidence="3">Leaf</tissue>
    </source>
</reference>
<evidence type="ECO:0000313" key="4">
    <source>
        <dbReference type="Proteomes" id="UP001237642"/>
    </source>
</evidence>